<feature type="repeat" description="ANK" evidence="3">
    <location>
        <begin position="1313"/>
        <end position="1345"/>
    </location>
</feature>
<keyword evidence="2 3" id="KW-0040">ANK repeat</keyword>
<feature type="repeat" description="ANK" evidence="3">
    <location>
        <begin position="361"/>
        <end position="393"/>
    </location>
</feature>
<evidence type="ECO:0000313" key="6">
    <source>
        <dbReference type="EMBL" id="KAF6731315.1"/>
    </source>
</evidence>
<dbReference type="GO" id="GO:0005737">
    <property type="term" value="C:cytoplasm"/>
    <property type="evidence" value="ECO:0007669"/>
    <property type="project" value="TreeGrafter"/>
</dbReference>
<dbReference type="SMART" id="SM00248">
    <property type="entry name" value="ANK"/>
    <property type="match status" value="24"/>
</dbReference>
<dbReference type="FunFam" id="1.25.40.20:FF:000012">
    <property type="entry name" value="ankyrin repeat domain-containing protein 17 isoform X1"/>
    <property type="match status" value="1"/>
</dbReference>
<feature type="compositionally biased region" description="Acidic residues" evidence="5">
    <location>
        <begin position="1"/>
        <end position="11"/>
    </location>
</feature>
<keyword evidence="1" id="KW-0677">Repeat</keyword>
<dbReference type="FunFam" id="1.25.40.20:FF:000055">
    <property type="entry name" value="ankyrin repeat domain-containing protein 17 isoform X2"/>
    <property type="match status" value="1"/>
</dbReference>
<feature type="repeat" description="ANK" evidence="3">
    <location>
        <begin position="1346"/>
        <end position="1378"/>
    </location>
</feature>
<feature type="region of interest" description="Disordered" evidence="5">
    <location>
        <begin position="1460"/>
        <end position="1516"/>
    </location>
</feature>
<dbReference type="InterPro" id="IPR036770">
    <property type="entry name" value="Ankyrin_rpt-contain_sf"/>
</dbReference>
<dbReference type="EMBL" id="WKFB01000215">
    <property type="protein sequence ID" value="KAF6731315.1"/>
    <property type="molecule type" value="Genomic_DNA"/>
</dbReference>
<feature type="repeat" description="ANK" evidence="3">
    <location>
        <begin position="557"/>
        <end position="589"/>
    </location>
</feature>
<dbReference type="Pfam" id="PF00023">
    <property type="entry name" value="Ank"/>
    <property type="match status" value="1"/>
</dbReference>
<feature type="repeat" description="ANK" evidence="3">
    <location>
        <begin position="1245"/>
        <end position="1277"/>
    </location>
</feature>
<feature type="repeat" description="ANK" evidence="3">
    <location>
        <begin position="1109"/>
        <end position="1141"/>
    </location>
</feature>
<dbReference type="SUPFAM" id="SSF48403">
    <property type="entry name" value="Ankyrin repeat"/>
    <property type="match status" value="3"/>
</dbReference>
<evidence type="ECO:0000256" key="2">
    <source>
        <dbReference type="ARBA" id="ARBA00023043"/>
    </source>
</evidence>
<dbReference type="FunFam" id="1.25.40.20:FF:000156">
    <property type="entry name" value="ankyrin repeat and KH domain-containing protein 1-like isoform X6"/>
    <property type="match status" value="1"/>
</dbReference>
<gene>
    <name evidence="6" type="ORF">FQA47_004682</name>
</gene>
<feature type="coiled-coil region" evidence="4">
    <location>
        <begin position="745"/>
        <end position="817"/>
    </location>
</feature>
<feature type="region of interest" description="Disordered" evidence="5">
    <location>
        <begin position="865"/>
        <end position="967"/>
    </location>
</feature>
<dbReference type="FunFam" id="1.25.40.20:FF:000463">
    <property type="entry name" value="ankyrin repeat domain-containing protein 17 isoform X7"/>
    <property type="match status" value="1"/>
</dbReference>
<dbReference type="FunFam" id="1.25.40.20:FF:000114">
    <property type="entry name" value="ankyrin repeat and KH domain-containing protein 1 isoform X2"/>
    <property type="match status" value="1"/>
</dbReference>
<feature type="repeat" description="ANK" evidence="3">
    <location>
        <begin position="253"/>
        <end position="285"/>
    </location>
</feature>
<dbReference type="Gene3D" id="1.25.40.20">
    <property type="entry name" value="Ankyrin repeat-containing domain"/>
    <property type="match status" value="9"/>
</dbReference>
<organism evidence="6 7">
    <name type="scientific">Oryzias melastigma</name>
    <name type="common">Marine medaka</name>
    <dbReference type="NCBI Taxonomy" id="30732"/>
    <lineage>
        <taxon>Eukaryota</taxon>
        <taxon>Metazoa</taxon>
        <taxon>Chordata</taxon>
        <taxon>Craniata</taxon>
        <taxon>Vertebrata</taxon>
        <taxon>Euteleostomi</taxon>
        <taxon>Actinopterygii</taxon>
        <taxon>Neopterygii</taxon>
        <taxon>Teleostei</taxon>
        <taxon>Neoteleostei</taxon>
        <taxon>Acanthomorphata</taxon>
        <taxon>Ovalentaria</taxon>
        <taxon>Atherinomorphae</taxon>
        <taxon>Beloniformes</taxon>
        <taxon>Adrianichthyidae</taxon>
        <taxon>Oryziinae</taxon>
        <taxon>Oryzias</taxon>
    </lineage>
</organism>
<feature type="repeat" description="ANK" evidence="3">
    <location>
        <begin position="427"/>
        <end position="459"/>
    </location>
</feature>
<feature type="repeat" description="ANK" evidence="3">
    <location>
        <begin position="524"/>
        <end position="556"/>
    </location>
</feature>
<feature type="compositionally biased region" description="Acidic residues" evidence="5">
    <location>
        <begin position="868"/>
        <end position="908"/>
    </location>
</feature>
<dbReference type="InterPro" id="IPR002110">
    <property type="entry name" value="Ankyrin_rpt"/>
</dbReference>
<feature type="region of interest" description="Disordered" evidence="5">
    <location>
        <begin position="687"/>
        <end position="730"/>
    </location>
</feature>
<comment type="caution">
    <text evidence="6">The sequence shown here is derived from an EMBL/GenBank/DDBJ whole genome shotgun (WGS) entry which is preliminary data.</text>
</comment>
<dbReference type="PRINTS" id="PR01415">
    <property type="entry name" value="ANKYRIN"/>
</dbReference>
<feature type="compositionally biased region" description="Basic and acidic residues" evidence="5">
    <location>
        <begin position="1486"/>
        <end position="1516"/>
    </location>
</feature>
<feature type="repeat" description="ANK" evidence="3">
    <location>
        <begin position="1076"/>
        <end position="1108"/>
    </location>
</feature>
<dbReference type="FunFam" id="1.25.40.20:FF:000589">
    <property type="entry name" value="ankyrin repeat and KH domain-containing protein 1 isoform X2"/>
    <property type="match status" value="1"/>
</dbReference>
<protein>
    <submittedName>
        <fullName evidence="6">Ankyrin repeat and KH domain-containing protein 1</fullName>
    </submittedName>
</protein>
<feature type="repeat" description="ANK" evidence="3">
    <location>
        <begin position="491"/>
        <end position="523"/>
    </location>
</feature>
<dbReference type="Pfam" id="PF12796">
    <property type="entry name" value="Ank_2"/>
    <property type="match status" value="8"/>
</dbReference>
<dbReference type="PANTHER" id="PTHR23206:SF8">
    <property type="entry name" value="ANKYRIN REPEAT AND KH DOMAIN-CONTAINING 1"/>
    <property type="match status" value="1"/>
</dbReference>
<feature type="region of interest" description="Disordered" evidence="5">
    <location>
        <begin position="1"/>
        <end position="24"/>
    </location>
</feature>
<dbReference type="InterPro" id="IPR051631">
    <property type="entry name" value="Ankyrin-KH/SAM_domain"/>
</dbReference>
<dbReference type="PANTHER" id="PTHR23206">
    <property type="entry name" value="MASK PROTEIN"/>
    <property type="match status" value="1"/>
</dbReference>
<reference evidence="6" key="1">
    <citation type="journal article" name="BMC Genomics">
        <title>Long-read sequencing and de novo genome assembly of marine medaka (Oryzias melastigma).</title>
        <authorList>
            <person name="Liang P."/>
            <person name="Saqib H.S.A."/>
            <person name="Ni X."/>
            <person name="Shen Y."/>
        </authorList>
    </citation>
    <scope>NUCLEOTIDE SEQUENCE</scope>
    <source>
        <strain evidence="6">Bigg-433</strain>
    </source>
</reference>
<evidence type="ECO:0000256" key="3">
    <source>
        <dbReference type="PROSITE-ProRule" id="PRU00023"/>
    </source>
</evidence>
<feature type="compositionally biased region" description="Basic residues" evidence="5">
    <location>
        <begin position="1475"/>
        <end position="1485"/>
    </location>
</feature>
<feature type="compositionally biased region" description="Pro residues" evidence="5">
    <location>
        <begin position="926"/>
        <end position="954"/>
    </location>
</feature>
<feature type="repeat" description="ANK" evidence="3">
    <location>
        <begin position="1278"/>
        <end position="1310"/>
    </location>
</feature>
<proteinExistence type="predicted"/>
<feature type="repeat" description="ANK" evidence="3">
    <location>
        <begin position="1143"/>
        <end position="1175"/>
    </location>
</feature>
<accession>A0A834FAK2</accession>
<feature type="repeat" description="ANK" evidence="3">
    <location>
        <begin position="394"/>
        <end position="426"/>
    </location>
</feature>
<sequence>MLTDGFEDEIDSVTPRSPVAEMGVGATPGGVGLGGIGIGVGGKKVRLYGEPGGPATERLDFKLAAAAVLSSGPGSGSDEDEVSEVESFILDQEDLDNPIMKTASELLLSSATDGVDLRTVDPETQARLEALLEAAGIGKLSTADGKAFADPEVLRRLTSSVSCALDEAAAALTRMRAENTLNAGQADNRSLAEACSDGDVNAVRKLLDEGRSVNEHTEEGESLLCLACSAGYYELAQVLLAMHANVEDRGIKGDITPLMAAASGGYVDIVKLLLVHGADVLLKEGANIEDHNENGHTPLMEAASAGHVEVARVLLEYGAGINTHSNEFKESALTLACYKGHLDMVRFLLEAGADQEHKTDEMHTALMEACMDGHVEVARLLLDSGAQVNMPADSFESPLTLAACGGHVELAALLIERGANLEEVNDEGYTPLMEAAREGHEEMVALLLAQGANINAQTEETQETALTLACCGGFLEVADFLIKAGADIELGCSTPLMEAAQEGHLELVKYLLAAGANVHATTATGDTALTYACENGHTDVADVLLQAGANLEHESEGGRTPLMKAARAGHLCTVQFLISKGANVNRATANNDHTVVSLACAGGHLAVVELLLAHGADPTHRLKDGSTMLIEAAKGGHTNVVSYLLDYPNNILSVPAPDLSQFTPPSQDASQVPRVPFQALAMVVPPQEPDRAPSNISTPPPISSKGVSKQRQAALQPGVPSSVGRGSEAEPLPPFHLCQPLECIVEETEGKLNELGQRISAIEKAQLQSLELIQGEPLTKDKIEELKKSREEQVQKKKKILKELQKVERRLQLKTQQQFTKEYMEAKGLKEDQEAGQSQGPGPGPGITATDPGLLLSTAVVQAHTGSDTDEEANKDEELEDQPGEDVEEEEEDDDEEEGSDDDGEDDDYPKLPNIGSIIKRDGPQQQPPLPPSPQTQPQPPPPPLQAPFVPIQPLPDYNPADYTGSTSPELQRVLVGQQMLGQQQGQGQQLAGLGPGMIPQQAPDGLMVATPAQTLTDTLDDIMAAVSSRVPMLNTTTSPTPLSQPPAQTPANITSPPSVLPLYPSVDIDAHTESNHDTALTLACAGGHEELVSVLLARGANIEHRDKKGFTPLILAATAGHVGVVEVLLDKCGDIEAQSERTKDTPLSLACSGGRQEVVELLLLRGANKEHRNVSDYTPLSLAASGGYVNIIKILLNAGAEINSRTGSKLGISPLMLAAMNGHVPAVKLLLDMGSDINAQIETNRNTALTLACFQGRAEVVSLLLDRKANVEHRAKTGLTPLMEAASGGYAEVGRVLLDKGADVNAPPVPSSRDTALTIAADKGHYKFCELLINRCAHIDVRNKKGNTPLWLAANGGHFEVVQLLVHASADVDAADNRKITPLMAAFRKGHVKVVQYLVKEVNQFPSDIECMRYIATIADKELLKKCHQCMETIVKAKDQQAAEANKNASILLKELDLEKSREESKKQALAAKREKRKEKRKKKKEEQKRKLEEEEGQKTKEESSEMQDQKEGFS</sequence>
<feature type="repeat" description="ANK" evidence="3">
    <location>
        <begin position="328"/>
        <end position="360"/>
    </location>
</feature>
<dbReference type="FunFam" id="1.25.40.20:FF:000176">
    <property type="entry name" value="ankyrin repeat domain-containing protein 17 isoform X1"/>
    <property type="match status" value="1"/>
</dbReference>
<dbReference type="Pfam" id="PF13637">
    <property type="entry name" value="Ank_4"/>
    <property type="match status" value="1"/>
</dbReference>
<feature type="repeat" description="ANK" evidence="3">
    <location>
        <begin position="294"/>
        <end position="326"/>
    </location>
</feature>
<dbReference type="PROSITE" id="PS50088">
    <property type="entry name" value="ANK_REPEAT"/>
    <property type="match status" value="19"/>
</dbReference>
<feature type="repeat" description="ANK" evidence="3">
    <location>
        <begin position="591"/>
        <end position="623"/>
    </location>
</feature>
<evidence type="ECO:0000256" key="5">
    <source>
        <dbReference type="SAM" id="MobiDB-lite"/>
    </source>
</evidence>
<feature type="region of interest" description="Disordered" evidence="5">
    <location>
        <begin position="830"/>
        <end position="852"/>
    </location>
</feature>
<dbReference type="PROSITE" id="PS50297">
    <property type="entry name" value="ANK_REP_REGION"/>
    <property type="match status" value="18"/>
</dbReference>
<feature type="repeat" description="ANK" evidence="3">
    <location>
        <begin position="1176"/>
        <end position="1208"/>
    </location>
</feature>
<name>A0A834FAK2_ORYME</name>
<feature type="region of interest" description="Disordered" evidence="5">
    <location>
        <begin position="1033"/>
        <end position="1053"/>
    </location>
</feature>
<evidence type="ECO:0000313" key="7">
    <source>
        <dbReference type="Proteomes" id="UP000646548"/>
    </source>
</evidence>
<evidence type="ECO:0000256" key="1">
    <source>
        <dbReference type="ARBA" id="ARBA00022737"/>
    </source>
</evidence>
<keyword evidence="4" id="KW-0175">Coiled coil</keyword>
<evidence type="ECO:0000256" key="4">
    <source>
        <dbReference type="SAM" id="Coils"/>
    </source>
</evidence>
<feature type="repeat" description="ANK" evidence="3">
    <location>
        <begin position="1211"/>
        <end position="1243"/>
    </location>
</feature>
<dbReference type="GO" id="GO:0045087">
    <property type="term" value="P:innate immune response"/>
    <property type="evidence" value="ECO:0007669"/>
    <property type="project" value="TreeGrafter"/>
</dbReference>
<dbReference type="Proteomes" id="UP000646548">
    <property type="component" value="Unassembled WGS sequence"/>
</dbReference>